<feature type="domain" description="Type II secretion system protein GspI C-terminal" evidence="10">
    <location>
        <begin position="39"/>
        <end position="116"/>
    </location>
</feature>
<organism evidence="11 12">
    <name type="scientific">Hyphobacterium marinum</name>
    <dbReference type="NCBI Taxonomy" id="3116574"/>
    <lineage>
        <taxon>Bacteria</taxon>
        <taxon>Pseudomonadati</taxon>
        <taxon>Pseudomonadota</taxon>
        <taxon>Alphaproteobacteria</taxon>
        <taxon>Maricaulales</taxon>
        <taxon>Maricaulaceae</taxon>
        <taxon>Hyphobacterium</taxon>
    </lineage>
</organism>
<comment type="function">
    <text evidence="9">Component of the type II secretion system required for the energy-dependent secretion of extracellular factors such as proteases and toxins from the periplasm.</text>
</comment>
<sequence>MMRGGFSLIEMLVALGVLSIAGLALMNTTRESLRTGQILEDRSLSALAAENILNAELARVSGGAVLATSGDYALGGREWDWRITVTATDDADLVRLDLLLSEPESGRTAAELTTFRRRG</sequence>
<comment type="similarity">
    <text evidence="2 9">Belongs to the GSP I family.</text>
</comment>
<dbReference type="Proteomes" id="UP001310692">
    <property type="component" value="Unassembled WGS sequence"/>
</dbReference>
<keyword evidence="3" id="KW-1003">Cell membrane</keyword>
<evidence type="ECO:0000256" key="2">
    <source>
        <dbReference type="ARBA" id="ARBA00008358"/>
    </source>
</evidence>
<keyword evidence="8 9" id="KW-0472">Membrane</keyword>
<comment type="PTM">
    <text evidence="9">Cleaved by prepilin peptidase.</text>
</comment>
<protein>
    <recommendedName>
        <fullName evidence="9">Type II secretion system protein I</fullName>
        <shortName evidence="9">T2SS minor pseudopilin I</shortName>
    </recommendedName>
</protein>
<dbReference type="PANTHER" id="PTHR38779:SF2">
    <property type="entry name" value="TYPE II SECRETION SYSTEM PROTEIN I-RELATED"/>
    <property type="match status" value="1"/>
</dbReference>
<keyword evidence="4 9" id="KW-0488">Methylation</keyword>
<keyword evidence="5 9" id="KW-0997">Cell inner membrane</keyword>
<dbReference type="InterPro" id="IPR045584">
    <property type="entry name" value="Pilin-like"/>
</dbReference>
<dbReference type="Gene3D" id="3.30.1300.30">
    <property type="entry name" value="GSPII I/J protein-like"/>
    <property type="match status" value="1"/>
</dbReference>
<dbReference type="NCBIfam" id="TIGR01707">
    <property type="entry name" value="gspI"/>
    <property type="match status" value="1"/>
</dbReference>
<dbReference type="PROSITE" id="PS00409">
    <property type="entry name" value="PROKAR_NTER_METHYL"/>
    <property type="match status" value="1"/>
</dbReference>
<evidence type="ECO:0000313" key="11">
    <source>
        <dbReference type="EMBL" id="MEE2565763.1"/>
    </source>
</evidence>
<dbReference type="PANTHER" id="PTHR38779">
    <property type="entry name" value="TYPE II SECRETION SYSTEM PROTEIN I-RELATED"/>
    <property type="match status" value="1"/>
</dbReference>
<dbReference type="EMBL" id="JAZDRO010000001">
    <property type="protein sequence ID" value="MEE2565763.1"/>
    <property type="molecule type" value="Genomic_DNA"/>
</dbReference>
<comment type="subcellular location">
    <subcellularLocation>
        <location evidence="1 9">Cell inner membrane</location>
        <topology evidence="1 9">Single-pass membrane protein</topology>
    </subcellularLocation>
</comment>
<dbReference type="NCBIfam" id="TIGR02532">
    <property type="entry name" value="IV_pilin_GFxxxE"/>
    <property type="match status" value="1"/>
</dbReference>
<keyword evidence="12" id="KW-1185">Reference proteome</keyword>
<dbReference type="RefSeq" id="WP_330195295.1">
    <property type="nucleotide sequence ID" value="NZ_JAZDRO010000001.1"/>
</dbReference>
<evidence type="ECO:0000313" key="12">
    <source>
        <dbReference type="Proteomes" id="UP001310692"/>
    </source>
</evidence>
<name>A0ABU7LW27_9PROT</name>
<dbReference type="Pfam" id="PF02501">
    <property type="entry name" value="T2SSI"/>
    <property type="match status" value="1"/>
</dbReference>
<evidence type="ECO:0000256" key="8">
    <source>
        <dbReference type="ARBA" id="ARBA00023136"/>
    </source>
</evidence>
<reference evidence="11 12" key="1">
    <citation type="submission" date="2024-01" db="EMBL/GenBank/DDBJ databases">
        <title>Hyphobacterium bacterium isolated from marine sediment.</title>
        <authorList>
            <person name="Zhao S."/>
        </authorList>
    </citation>
    <scope>NUCLEOTIDE SEQUENCE [LARGE SCALE GENOMIC DNA]</scope>
    <source>
        <strain evidence="11 12">Y60-23</strain>
    </source>
</reference>
<evidence type="ECO:0000256" key="9">
    <source>
        <dbReference type="RuleBase" id="RU368030"/>
    </source>
</evidence>
<proteinExistence type="inferred from homology"/>
<dbReference type="InterPro" id="IPR003413">
    <property type="entry name" value="T2SS_GspI_C"/>
</dbReference>
<dbReference type="InterPro" id="IPR012902">
    <property type="entry name" value="N_methyl_site"/>
</dbReference>
<gene>
    <name evidence="11" type="primary">gspI</name>
    <name evidence="11" type="ORF">V0U35_03645</name>
</gene>
<evidence type="ECO:0000256" key="6">
    <source>
        <dbReference type="ARBA" id="ARBA00022692"/>
    </source>
</evidence>
<accession>A0ABU7LW27</accession>
<dbReference type="Pfam" id="PF07963">
    <property type="entry name" value="N_methyl"/>
    <property type="match status" value="1"/>
</dbReference>
<feature type="transmembrane region" description="Helical" evidence="9">
    <location>
        <begin position="6"/>
        <end position="26"/>
    </location>
</feature>
<evidence type="ECO:0000256" key="5">
    <source>
        <dbReference type="ARBA" id="ARBA00022519"/>
    </source>
</evidence>
<evidence type="ECO:0000256" key="3">
    <source>
        <dbReference type="ARBA" id="ARBA00022475"/>
    </source>
</evidence>
<evidence type="ECO:0000256" key="4">
    <source>
        <dbReference type="ARBA" id="ARBA00022481"/>
    </source>
</evidence>
<keyword evidence="6 9" id="KW-0812">Transmembrane</keyword>
<comment type="subunit">
    <text evidence="9">Type II secretion is composed of four main components: the outer membrane complex, the inner membrane complex, the cytoplasmic secretion ATPase and the periplasm-spanning pseudopilus.</text>
</comment>
<evidence type="ECO:0000256" key="7">
    <source>
        <dbReference type="ARBA" id="ARBA00022989"/>
    </source>
</evidence>
<dbReference type="SUPFAM" id="SSF54523">
    <property type="entry name" value="Pili subunits"/>
    <property type="match status" value="1"/>
</dbReference>
<evidence type="ECO:0000256" key="1">
    <source>
        <dbReference type="ARBA" id="ARBA00004377"/>
    </source>
</evidence>
<comment type="caution">
    <text evidence="11">The sequence shown here is derived from an EMBL/GenBank/DDBJ whole genome shotgun (WGS) entry which is preliminary data.</text>
</comment>
<keyword evidence="7 9" id="KW-1133">Transmembrane helix</keyword>
<evidence type="ECO:0000259" key="10">
    <source>
        <dbReference type="Pfam" id="PF02501"/>
    </source>
</evidence>
<dbReference type="InterPro" id="IPR010052">
    <property type="entry name" value="T2SS_protein-GspI"/>
</dbReference>